<feature type="compositionally biased region" description="Polar residues" evidence="1">
    <location>
        <begin position="24"/>
        <end position="34"/>
    </location>
</feature>
<evidence type="ECO:0000313" key="2">
    <source>
        <dbReference type="EMBL" id="KZS92311.1"/>
    </source>
</evidence>
<dbReference type="Proteomes" id="UP000076722">
    <property type="component" value="Unassembled WGS sequence"/>
</dbReference>
<dbReference type="EMBL" id="KV419411">
    <property type="protein sequence ID" value="KZS92311.1"/>
    <property type="molecule type" value="Genomic_DNA"/>
</dbReference>
<accession>A0A164TET9</accession>
<gene>
    <name evidence="2" type="ORF">SISNIDRAFT_456073</name>
</gene>
<organism evidence="2 3">
    <name type="scientific">Sistotremastrum niveocremeum HHB9708</name>
    <dbReference type="NCBI Taxonomy" id="1314777"/>
    <lineage>
        <taxon>Eukaryota</taxon>
        <taxon>Fungi</taxon>
        <taxon>Dikarya</taxon>
        <taxon>Basidiomycota</taxon>
        <taxon>Agaricomycotina</taxon>
        <taxon>Agaricomycetes</taxon>
        <taxon>Sistotremastrales</taxon>
        <taxon>Sistotremastraceae</taxon>
        <taxon>Sertulicium</taxon>
        <taxon>Sertulicium niveocremeum</taxon>
    </lineage>
</organism>
<sequence length="83" mass="9173">MIENVDGHSLLCADAQYEGRATTGGANPSNNRMTQAARPIQTFPASTYDHTCKAEENEGKSCSRQPDSVQPDRHRCPHHHDPE</sequence>
<feature type="compositionally biased region" description="Basic and acidic residues" evidence="1">
    <location>
        <begin position="50"/>
        <end position="61"/>
    </location>
</feature>
<proteinExistence type="predicted"/>
<name>A0A164TET9_9AGAM</name>
<feature type="region of interest" description="Disordered" evidence="1">
    <location>
        <begin position="20"/>
        <end position="83"/>
    </location>
</feature>
<evidence type="ECO:0000313" key="3">
    <source>
        <dbReference type="Proteomes" id="UP000076722"/>
    </source>
</evidence>
<keyword evidence="3" id="KW-1185">Reference proteome</keyword>
<protein>
    <submittedName>
        <fullName evidence="2">Uncharacterized protein</fullName>
    </submittedName>
</protein>
<dbReference type="AlphaFoldDB" id="A0A164TET9"/>
<feature type="compositionally biased region" description="Basic and acidic residues" evidence="1">
    <location>
        <begin position="70"/>
        <end position="83"/>
    </location>
</feature>
<reference evidence="2 3" key="1">
    <citation type="journal article" date="2016" name="Mol. Biol. Evol.">
        <title>Comparative Genomics of Early-Diverging Mushroom-Forming Fungi Provides Insights into the Origins of Lignocellulose Decay Capabilities.</title>
        <authorList>
            <person name="Nagy L.G."/>
            <person name="Riley R."/>
            <person name="Tritt A."/>
            <person name="Adam C."/>
            <person name="Daum C."/>
            <person name="Floudas D."/>
            <person name="Sun H."/>
            <person name="Yadav J.S."/>
            <person name="Pangilinan J."/>
            <person name="Larsson K.H."/>
            <person name="Matsuura K."/>
            <person name="Barry K."/>
            <person name="Labutti K."/>
            <person name="Kuo R."/>
            <person name="Ohm R.A."/>
            <person name="Bhattacharya S.S."/>
            <person name="Shirouzu T."/>
            <person name="Yoshinaga Y."/>
            <person name="Martin F.M."/>
            <person name="Grigoriev I.V."/>
            <person name="Hibbett D.S."/>
        </authorList>
    </citation>
    <scope>NUCLEOTIDE SEQUENCE [LARGE SCALE GENOMIC DNA]</scope>
    <source>
        <strain evidence="2 3">HHB9708</strain>
    </source>
</reference>
<evidence type="ECO:0000256" key="1">
    <source>
        <dbReference type="SAM" id="MobiDB-lite"/>
    </source>
</evidence>